<evidence type="ECO:0000313" key="3">
    <source>
        <dbReference type="RefSeq" id="XP_010436569.1"/>
    </source>
</evidence>
<gene>
    <name evidence="3" type="primary">LOC104720348</name>
</gene>
<evidence type="ECO:0000313" key="2">
    <source>
        <dbReference type="Proteomes" id="UP000694864"/>
    </source>
</evidence>
<reference evidence="2" key="1">
    <citation type="journal article" date="2014" name="Nat. Commun.">
        <title>The emerging biofuel crop Camelina sativa retains a highly undifferentiated hexaploid genome structure.</title>
        <authorList>
            <person name="Kagale S."/>
            <person name="Koh C."/>
            <person name="Nixon J."/>
            <person name="Bollina V."/>
            <person name="Clarke W.E."/>
            <person name="Tuteja R."/>
            <person name="Spillane C."/>
            <person name="Robinson S.J."/>
            <person name="Links M.G."/>
            <person name="Clarke C."/>
            <person name="Higgins E.E."/>
            <person name="Huebert T."/>
            <person name="Sharpe A.G."/>
            <person name="Parkin I.A."/>
        </authorList>
    </citation>
    <scope>NUCLEOTIDE SEQUENCE [LARGE SCALE GENOMIC DNA]</scope>
    <source>
        <strain evidence="2">cv. DH55</strain>
    </source>
</reference>
<keyword evidence="2" id="KW-1185">Reference proteome</keyword>
<sequence length="403" mass="46244">MRCKKGSGEIRLEQVFDSISEFKEVVVDYALKNGENIKFTRWGSERSEVRCAIGGNCNFKIYCSYEDKIGKYMVKTCNDVHACTKDGFSKVIKSGVLAQLFLNDIRKDPTFKAKAMQDAVEERYTIVATYDQSNPGLTVDVGTMTDDNGVVKFDRFYVCFAALRKTWIAYCRPIIGIDGCFLNGVKGQLLVAVGRDANNQFYPVAWAVVQTENFDAWLWFIKKLKVDLTLENGDGFTLISDRQKGLLNAVDQELPKVEHRICARHICGNLRRVYPGKDLPKKLFWTVAKSFNEAEYNRAIEELKKFDEGLYDAVMQRNPQNCSRAFFGCKSSCEDVSNNFSESYNNAINKAREMPLVEMLETIRRQTMMHIDVRLKKAMKRQGKYTLKVANTIKEEERLRKYC</sequence>
<name>A0ABM0U6D0_CAMSA</name>
<dbReference type="RefSeq" id="XP_010436569.1">
    <property type="nucleotide sequence ID" value="XM_010438267.1"/>
</dbReference>
<dbReference type="GeneID" id="104720348"/>
<dbReference type="PANTHER" id="PTHR31973">
    <property type="entry name" value="POLYPROTEIN, PUTATIVE-RELATED"/>
    <property type="match status" value="1"/>
</dbReference>
<organism evidence="2 3">
    <name type="scientific">Camelina sativa</name>
    <name type="common">False flax</name>
    <name type="synonym">Myagrum sativum</name>
    <dbReference type="NCBI Taxonomy" id="90675"/>
    <lineage>
        <taxon>Eukaryota</taxon>
        <taxon>Viridiplantae</taxon>
        <taxon>Streptophyta</taxon>
        <taxon>Embryophyta</taxon>
        <taxon>Tracheophyta</taxon>
        <taxon>Spermatophyta</taxon>
        <taxon>Magnoliopsida</taxon>
        <taxon>eudicotyledons</taxon>
        <taxon>Gunneridae</taxon>
        <taxon>Pentapetalae</taxon>
        <taxon>rosids</taxon>
        <taxon>malvids</taxon>
        <taxon>Brassicales</taxon>
        <taxon>Brassicaceae</taxon>
        <taxon>Camelineae</taxon>
        <taxon>Camelina</taxon>
    </lineage>
</organism>
<proteinExistence type="predicted"/>
<evidence type="ECO:0000259" key="1">
    <source>
        <dbReference type="Pfam" id="PF10551"/>
    </source>
</evidence>
<dbReference type="PANTHER" id="PTHR31973:SF187">
    <property type="entry name" value="MUTATOR TRANSPOSASE MUDRA PROTEIN"/>
    <property type="match status" value="1"/>
</dbReference>
<reference evidence="3" key="2">
    <citation type="submission" date="2025-08" db="UniProtKB">
        <authorList>
            <consortium name="RefSeq"/>
        </authorList>
    </citation>
    <scope>IDENTIFICATION</scope>
    <source>
        <tissue evidence="3">Leaf</tissue>
    </source>
</reference>
<dbReference type="InterPro" id="IPR018289">
    <property type="entry name" value="MULE_transposase_dom"/>
</dbReference>
<dbReference type="Proteomes" id="UP000694864">
    <property type="component" value="Chromosome 10"/>
</dbReference>
<protein>
    <submittedName>
        <fullName evidence="3">Uncharacterized protein LOC104720348</fullName>
    </submittedName>
</protein>
<accession>A0ABM0U6D0</accession>
<dbReference type="Pfam" id="PF10551">
    <property type="entry name" value="MULE"/>
    <property type="match status" value="1"/>
</dbReference>
<feature type="domain" description="MULE transposase" evidence="1">
    <location>
        <begin position="175"/>
        <end position="268"/>
    </location>
</feature>